<dbReference type="Proteomes" id="UP000426772">
    <property type="component" value="Unassembled WGS sequence"/>
</dbReference>
<reference evidence="3 4" key="1">
    <citation type="submission" date="2018-10" db="EMBL/GenBank/DDBJ databases">
        <title>Draft genome sequence of Pantoea vagans isolated from corpses of the sugarcane aphid Melanaphis sacchari Zehntner.</title>
        <authorList>
            <person name="Toledo E."/>
            <person name="Pena G."/>
            <person name="Lozano L."/>
        </authorList>
    </citation>
    <scope>NUCLEOTIDE SEQUENCE [LARGE SCALE GENOMIC DNA]</scope>
    <source>
        <strain evidence="3 4">ET-90</strain>
    </source>
</reference>
<evidence type="ECO:0000259" key="2">
    <source>
        <dbReference type="Pfam" id="PF00196"/>
    </source>
</evidence>
<evidence type="ECO:0000313" key="3">
    <source>
        <dbReference type="EMBL" id="TXL79756.1"/>
    </source>
</evidence>
<gene>
    <name evidence="3" type="ORF">D9O29_05635</name>
</gene>
<evidence type="ECO:0000256" key="1">
    <source>
        <dbReference type="ARBA" id="ARBA00023125"/>
    </source>
</evidence>
<keyword evidence="4" id="KW-1185">Reference proteome</keyword>
<sequence>MFAALFYLFVLNVGWERFNRMFRRENCVLVVGKENILHQGLFYLIEREGLMCSKKTIFAENMAQLTHCQPAFLQGNYALSLICISGKDFFPEWVSLLVKVTFDSGGSVIIFTDKYDTLTCQRKKIIERITDLDFILHPGLPVAYVSHVIQLKMESESLQKMKCKLSAREMTILDSFISGVSAARQATLLGITLKTLYQHRKNCANKLGLSNLKELLYM</sequence>
<feature type="domain" description="HTH luxR-type" evidence="2">
    <location>
        <begin position="165"/>
        <end position="216"/>
    </location>
</feature>
<dbReference type="InterPro" id="IPR016032">
    <property type="entry name" value="Sig_transdc_resp-reg_C-effctor"/>
</dbReference>
<accession>A0ABY3LHT5</accession>
<dbReference type="InterPro" id="IPR000792">
    <property type="entry name" value="Tscrpt_reg_LuxR_C"/>
</dbReference>
<dbReference type="EMBL" id="RCNL01000002">
    <property type="protein sequence ID" value="TXL79756.1"/>
    <property type="molecule type" value="Genomic_DNA"/>
</dbReference>
<comment type="caution">
    <text evidence="3">The sequence shown here is derived from an EMBL/GenBank/DDBJ whole genome shotgun (WGS) entry which is preliminary data.</text>
</comment>
<dbReference type="InterPro" id="IPR036388">
    <property type="entry name" value="WH-like_DNA-bd_sf"/>
</dbReference>
<dbReference type="SUPFAM" id="SSF46894">
    <property type="entry name" value="C-terminal effector domain of the bipartite response regulators"/>
    <property type="match status" value="1"/>
</dbReference>
<evidence type="ECO:0000313" key="4">
    <source>
        <dbReference type="Proteomes" id="UP000426772"/>
    </source>
</evidence>
<dbReference type="Gene3D" id="1.10.10.10">
    <property type="entry name" value="Winged helix-like DNA-binding domain superfamily/Winged helix DNA-binding domain"/>
    <property type="match status" value="1"/>
</dbReference>
<proteinExistence type="predicted"/>
<organism evidence="3 4">
    <name type="scientific">Pantoea vagans</name>
    <dbReference type="NCBI Taxonomy" id="470934"/>
    <lineage>
        <taxon>Bacteria</taxon>
        <taxon>Pseudomonadati</taxon>
        <taxon>Pseudomonadota</taxon>
        <taxon>Gammaproteobacteria</taxon>
        <taxon>Enterobacterales</taxon>
        <taxon>Erwiniaceae</taxon>
        <taxon>Pantoea</taxon>
    </lineage>
</organism>
<name>A0ABY3LHT5_9GAMM</name>
<keyword evidence="1" id="KW-0238">DNA-binding</keyword>
<protein>
    <recommendedName>
        <fullName evidence="2">HTH luxR-type domain-containing protein</fullName>
    </recommendedName>
</protein>
<dbReference type="Pfam" id="PF00196">
    <property type="entry name" value="GerE"/>
    <property type="match status" value="1"/>
</dbReference>